<evidence type="ECO:0000256" key="1">
    <source>
        <dbReference type="ARBA" id="ARBA00010617"/>
    </source>
</evidence>
<dbReference type="InterPro" id="IPR039983">
    <property type="entry name" value="CYP46A1"/>
</dbReference>
<evidence type="ECO:0000256" key="2">
    <source>
        <dbReference type="SAM" id="Phobius"/>
    </source>
</evidence>
<accession>A0A9Q1CIJ7</accession>
<comment type="similarity">
    <text evidence="1">Belongs to the cytochrome P450 family.</text>
</comment>
<dbReference type="PANTHER" id="PTHR24293:SF0">
    <property type="entry name" value="CYP46A1 PROTEIN-RELATED"/>
    <property type="match status" value="1"/>
</dbReference>
<protein>
    <submittedName>
        <fullName evidence="3">Cholesterol 24-hydroxylase</fullName>
    </submittedName>
</protein>
<gene>
    <name evidence="3" type="ORF">HOLleu_09257</name>
</gene>
<dbReference type="AlphaFoldDB" id="A0A9Q1CIJ7"/>
<dbReference type="InterPro" id="IPR002401">
    <property type="entry name" value="Cyt_P450_E_grp-I"/>
</dbReference>
<keyword evidence="2" id="KW-1133">Transmembrane helix</keyword>
<dbReference type="GO" id="GO:0006707">
    <property type="term" value="P:cholesterol catabolic process"/>
    <property type="evidence" value="ECO:0007669"/>
    <property type="project" value="InterPro"/>
</dbReference>
<sequence length="440" mass="51670">MSVTRFFVLFVGLVFLTALSVCLYLLGWVLYIHWKYRHIPSPKIMGNFFMGHITELTEFEKKGRHLSMLFLKWKKEYGTVFVIFTMNRAIVVCLEPSIVKELLVNSRSTKPAALYGKFHTVFGQRFVGNGLFSELNNDHWEKKRKMLNPPFKRKYLMDLMYQYNNSTEELISYLKLKADGKTEVHMAHEFNKVALDIIAKVAFGLDNLNVIHDDDAPFCQAVAQSMKGLMHYIRTPFWKVDFRKESQAAMEKSRKAMIFMRNIAEKCILNRIEDIKEGRNYPEDILTHIIKYSRSKDGMMGMEEMIDECFTFFIAGQETTAQLMSYTFEMIGRHPEIYKKLQEEVDCIIGEKPVISYDDISKLEYMTLVFKEVLRYTPPAAGIQRQNVEDIIINGYKIPARSNIALSHYSLSRDERFWDKPEEFNPERFREDNTSFDKEF</sequence>
<dbReference type="OrthoDB" id="1470350at2759"/>
<dbReference type="GO" id="GO:0020037">
    <property type="term" value="F:heme binding"/>
    <property type="evidence" value="ECO:0007669"/>
    <property type="project" value="InterPro"/>
</dbReference>
<dbReference type="GO" id="GO:0033781">
    <property type="term" value="F:cholesterol 24-hydroxylase activity"/>
    <property type="evidence" value="ECO:0007669"/>
    <property type="project" value="InterPro"/>
</dbReference>
<feature type="transmembrane region" description="Helical" evidence="2">
    <location>
        <begin position="6"/>
        <end position="31"/>
    </location>
</feature>
<dbReference type="Pfam" id="PF00067">
    <property type="entry name" value="p450"/>
    <property type="match status" value="1"/>
</dbReference>
<reference evidence="3" key="1">
    <citation type="submission" date="2021-10" db="EMBL/GenBank/DDBJ databases">
        <title>Tropical sea cucumber genome reveals ecological adaptation and Cuvierian tubules defense mechanism.</title>
        <authorList>
            <person name="Chen T."/>
        </authorList>
    </citation>
    <scope>NUCLEOTIDE SEQUENCE</scope>
    <source>
        <strain evidence="3">Nanhai2018</strain>
        <tissue evidence="3">Muscle</tissue>
    </source>
</reference>
<organism evidence="3 4">
    <name type="scientific">Holothuria leucospilota</name>
    <name type="common">Black long sea cucumber</name>
    <name type="synonym">Mertensiothuria leucospilota</name>
    <dbReference type="NCBI Taxonomy" id="206669"/>
    <lineage>
        <taxon>Eukaryota</taxon>
        <taxon>Metazoa</taxon>
        <taxon>Echinodermata</taxon>
        <taxon>Eleutherozoa</taxon>
        <taxon>Echinozoa</taxon>
        <taxon>Holothuroidea</taxon>
        <taxon>Aspidochirotacea</taxon>
        <taxon>Aspidochirotida</taxon>
        <taxon>Holothuriidae</taxon>
        <taxon>Holothuria</taxon>
    </lineage>
</organism>
<name>A0A9Q1CIJ7_HOLLE</name>
<dbReference type="Gene3D" id="1.10.630.10">
    <property type="entry name" value="Cytochrome P450"/>
    <property type="match status" value="1"/>
</dbReference>
<dbReference type="InterPro" id="IPR036396">
    <property type="entry name" value="Cyt_P450_sf"/>
</dbReference>
<dbReference type="PANTHER" id="PTHR24293">
    <property type="entry name" value="CYTOCHROME P450 FAMILY 46 SUBFAMILY A"/>
    <property type="match status" value="1"/>
</dbReference>
<evidence type="ECO:0000313" key="4">
    <source>
        <dbReference type="Proteomes" id="UP001152320"/>
    </source>
</evidence>
<comment type="caution">
    <text evidence="3">The sequence shown here is derived from an EMBL/GenBank/DDBJ whole genome shotgun (WGS) entry which is preliminary data.</text>
</comment>
<evidence type="ECO:0000313" key="3">
    <source>
        <dbReference type="EMBL" id="KAJ8046082.1"/>
    </source>
</evidence>
<dbReference type="EMBL" id="JAIZAY010000003">
    <property type="protein sequence ID" value="KAJ8046082.1"/>
    <property type="molecule type" value="Genomic_DNA"/>
</dbReference>
<keyword evidence="2" id="KW-0472">Membrane</keyword>
<keyword evidence="2" id="KW-0812">Transmembrane</keyword>
<dbReference type="Proteomes" id="UP001152320">
    <property type="component" value="Chromosome 3"/>
</dbReference>
<dbReference type="PRINTS" id="PR00463">
    <property type="entry name" value="EP450I"/>
</dbReference>
<keyword evidence="4" id="KW-1185">Reference proteome</keyword>
<dbReference type="InterPro" id="IPR001128">
    <property type="entry name" value="Cyt_P450"/>
</dbReference>
<dbReference type="GO" id="GO:0005506">
    <property type="term" value="F:iron ion binding"/>
    <property type="evidence" value="ECO:0007669"/>
    <property type="project" value="InterPro"/>
</dbReference>
<proteinExistence type="inferred from homology"/>
<dbReference type="SUPFAM" id="SSF48264">
    <property type="entry name" value="Cytochrome P450"/>
    <property type="match status" value="1"/>
</dbReference>